<evidence type="ECO:0000256" key="3">
    <source>
        <dbReference type="PROSITE-ProRule" id="PRU00023"/>
    </source>
</evidence>
<dbReference type="InterPro" id="IPR002110">
    <property type="entry name" value="Ankyrin_rpt"/>
</dbReference>
<protein>
    <submittedName>
        <fullName evidence="4">Ankyrin repeat domain-containing protein</fullName>
    </submittedName>
</protein>
<evidence type="ECO:0000313" key="4">
    <source>
        <dbReference type="EMBL" id="MFC5020358.1"/>
    </source>
</evidence>
<dbReference type="PRINTS" id="PR01415">
    <property type="entry name" value="ANKYRIN"/>
</dbReference>
<dbReference type="Gene3D" id="1.25.40.20">
    <property type="entry name" value="Ankyrin repeat-containing domain"/>
    <property type="match status" value="3"/>
</dbReference>
<dbReference type="PROSITE" id="PS50088">
    <property type="entry name" value="ANK_REPEAT"/>
    <property type="match status" value="4"/>
</dbReference>
<gene>
    <name evidence="4" type="ORF">ACFPRC_36705</name>
</gene>
<dbReference type="InterPro" id="IPR036770">
    <property type="entry name" value="Ankyrin_rpt-contain_sf"/>
</dbReference>
<dbReference type="Pfam" id="PF12796">
    <property type="entry name" value="Ank_2"/>
    <property type="match status" value="2"/>
</dbReference>
<evidence type="ECO:0000313" key="5">
    <source>
        <dbReference type="Proteomes" id="UP001595855"/>
    </source>
</evidence>
<sequence length="344" mass="36189">MSAELIAAVRDRDTARVTGLLAAGADARHREPGTGLTALMIAAGQADAPTVRALIDGGADVLTADTRAGATALHKACQGGSLDVVKALVEAGSFVDAVAPTTGHTPLMDALWYKYPDIAGYLLDRGTALQVHTHYGFSLEQHFAYELNVNTFGKDRLLEAEKHLDARRAGDERAVAGQELMAATAEGDTERVRKLLAGGAAVDERSPNLSGFNDSHTPLLVACRDGHDEIVRLLLAAGADVNAVEPTFGAVPLHKAVYNGHAGITAGLVRQDGVDLDFQGATNGYSPLHDALWHGYEDCARTLVEAGARLDLRGHDGKTPLDLAVEVFGADHALTGLIRSRGAR</sequence>
<keyword evidence="1" id="KW-0677">Repeat</keyword>
<proteinExistence type="predicted"/>
<feature type="repeat" description="ANK" evidence="3">
    <location>
        <begin position="34"/>
        <end position="66"/>
    </location>
</feature>
<dbReference type="EMBL" id="JBHSJO010000003">
    <property type="protein sequence ID" value="MFC5020358.1"/>
    <property type="molecule type" value="Genomic_DNA"/>
</dbReference>
<keyword evidence="5" id="KW-1185">Reference proteome</keyword>
<dbReference type="PROSITE" id="PS50297">
    <property type="entry name" value="ANK_REP_REGION"/>
    <property type="match status" value="4"/>
</dbReference>
<feature type="repeat" description="ANK" evidence="3">
    <location>
        <begin position="68"/>
        <end position="100"/>
    </location>
</feature>
<dbReference type="PANTHER" id="PTHR24198:SF165">
    <property type="entry name" value="ANKYRIN REPEAT-CONTAINING PROTEIN-RELATED"/>
    <property type="match status" value="1"/>
</dbReference>
<accession>A0ABV9X6H9</accession>
<dbReference type="Pfam" id="PF00023">
    <property type="entry name" value="Ank"/>
    <property type="match status" value="1"/>
</dbReference>
<dbReference type="Proteomes" id="UP001595855">
    <property type="component" value="Unassembled WGS sequence"/>
</dbReference>
<dbReference type="SMART" id="SM00248">
    <property type="entry name" value="ANK"/>
    <property type="match status" value="6"/>
</dbReference>
<dbReference type="SUPFAM" id="SSF48403">
    <property type="entry name" value="Ankyrin repeat"/>
    <property type="match status" value="2"/>
</dbReference>
<comment type="caution">
    <text evidence="4">The sequence shown here is derived from an EMBL/GenBank/DDBJ whole genome shotgun (WGS) entry which is preliminary data.</text>
</comment>
<keyword evidence="2 3" id="KW-0040">ANK repeat</keyword>
<feature type="repeat" description="ANK" evidence="3">
    <location>
        <begin position="283"/>
        <end position="315"/>
    </location>
</feature>
<reference evidence="5" key="1">
    <citation type="journal article" date="2019" name="Int. J. Syst. Evol. Microbiol.">
        <title>The Global Catalogue of Microorganisms (GCM) 10K type strain sequencing project: providing services to taxonomists for standard genome sequencing and annotation.</title>
        <authorList>
            <consortium name="The Broad Institute Genomics Platform"/>
            <consortium name="The Broad Institute Genome Sequencing Center for Infectious Disease"/>
            <person name="Wu L."/>
            <person name="Ma J."/>
        </authorList>
    </citation>
    <scope>NUCLEOTIDE SEQUENCE [LARGE SCALE GENOMIC DNA]</scope>
    <source>
        <strain evidence="5">CGMCC 4.1542</strain>
    </source>
</reference>
<evidence type="ECO:0000256" key="2">
    <source>
        <dbReference type="ARBA" id="ARBA00023043"/>
    </source>
</evidence>
<feature type="repeat" description="ANK" evidence="3">
    <location>
        <begin position="214"/>
        <end position="246"/>
    </location>
</feature>
<dbReference type="PANTHER" id="PTHR24198">
    <property type="entry name" value="ANKYRIN REPEAT AND PROTEIN KINASE DOMAIN-CONTAINING PROTEIN"/>
    <property type="match status" value="1"/>
</dbReference>
<name>A0ABV9X6H9_9ACTN</name>
<organism evidence="4 5">
    <name type="scientific">Streptomyces lienomycini</name>
    <dbReference type="NCBI Taxonomy" id="284035"/>
    <lineage>
        <taxon>Bacteria</taxon>
        <taxon>Bacillati</taxon>
        <taxon>Actinomycetota</taxon>
        <taxon>Actinomycetes</taxon>
        <taxon>Kitasatosporales</taxon>
        <taxon>Streptomycetaceae</taxon>
        <taxon>Streptomyces</taxon>
    </lineage>
</organism>
<dbReference type="RefSeq" id="WP_344505106.1">
    <property type="nucleotide sequence ID" value="NZ_BAAATN010000022.1"/>
</dbReference>
<evidence type="ECO:0000256" key="1">
    <source>
        <dbReference type="ARBA" id="ARBA00022737"/>
    </source>
</evidence>